<dbReference type="GO" id="GO:0003688">
    <property type="term" value="F:DNA replication origin binding"/>
    <property type="evidence" value="ECO:0007669"/>
    <property type="project" value="TreeGrafter"/>
</dbReference>
<feature type="domain" description="Origin recognition complex subunit 4 C-terminal" evidence="9">
    <location>
        <begin position="225"/>
        <end position="399"/>
    </location>
</feature>
<dbReference type="GO" id="GO:0005524">
    <property type="term" value="F:ATP binding"/>
    <property type="evidence" value="ECO:0007669"/>
    <property type="project" value="InterPro"/>
</dbReference>
<reference evidence="10" key="1">
    <citation type="journal article" date="2016" name="Mol. Ecol. Resour.">
        <title>Evaluation of the impact of RNA preservation methods of spiders for de novo transcriptome assembly.</title>
        <authorList>
            <person name="Kono N."/>
            <person name="Nakamura H."/>
            <person name="Ito Y."/>
            <person name="Tomita M."/>
            <person name="Arakawa K."/>
        </authorList>
    </citation>
    <scope>NUCLEOTIDE SEQUENCE</scope>
    <source>
        <tissue evidence="10">Whole body</tissue>
    </source>
</reference>
<evidence type="ECO:0000256" key="4">
    <source>
        <dbReference type="ARBA" id="ARBA00022705"/>
    </source>
</evidence>
<dbReference type="InterPro" id="IPR003959">
    <property type="entry name" value="ATPase_AAA_core"/>
</dbReference>
<dbReference type="OrthoDB" id="343623at2759"/>
<keyword evidence="6 7" id="KW-0539">Nucleus</keyword>
<evidence type="ECO:0000256" key="7">
    <source>
        <dbReference type="PIRNR" id="PIRNR007858"/>
    </source>
</evidence>
<sequence length="420" mass="48520">MSPDLWKELNTALQYQLKPNGYSGHLLSHFDAKKTHLEDIIKRTALMSESNSVLIIGSSGSGKAALLECVVEKVFQDRAVCDNMLQVSLDGMIHIDGNTALQDITRQLKLQEVEDAPLRSFSEKLRLLLDTLKSGTKKSKSVLFILNQFDLFCKHKNQNLLYNLFDIVQSQQTPICVVGVCCQPDILQKLENRVNSRFSHQKILLCESITLEDYIESAKHFVSLHNFEDAKFLKRWNSEIACLFIESEVKDILEWLLNRQRTLRALKNLLTYAVLNMKRSQPKLTVEDIQTAYKKYFPDYKSELILGLSVLDVSLVVAMTHITEIYDGEPFNFEIVFSELDKFLRNRMKWTIEKAVVRKSFERLLRIELVKSCGDSTSCELRNYMPVRLMIRPYEIKKILGKYQNLPGELKNWIESSLNP</sequence>
<evidence type="ECO:0000256" key="6">
    <source>
        <dbReference type="ARBA" id="ARBA00023242"/>
    </source>
</evidence>
<dbReference type="Pfam" id="PF00004">
    <property type="entry name" value="AAA"/>
    <property type="match status" value="1"/>
</dbReference>
<dbReference type="GO" id="GO:0006270">
    <property type="term" value="P:DNA replication initiation"/>
    <property type="evidence" value="ECO:0007669"/>
    <property type="project" value="TreeGrafter"/>
</dbReference>
<dbReference type="EMBL" id="IAAA01020821">
    <property type="protein sequence ID" value="LAA08305.1"/>
    <property type="molecule type" value="mRNA"/>
</dbReference>
<dbReference type="Gene3D" id="3.40.50.300">
    <property type="entry name" value="P-loop containing nucleotide triphosphate hydrolases"/>
    <property type="match status" value="1"/>
</dbReference>
<proteinExistence type="evidence at transcript level"/>
<dbReference type="AlphaFoldDB" id="A0A2L2YJI2"/>
<comment type="subcellular location">
    <subcellularLocation>
        <location evidence="1 7">Nucleus</location>
    </subcellularLocation>
</comment>
<evidence type="ECO:0000256" key="1">
    <source>
        <dbReference type="ARBA" id="ARBA00004123"/>
    </source>
</evidence>
<comment type="function">
    <text evidence="7">Component of the origin recognition complex (ORC) that binds origins of replication.</text>
</comment>
<dbReference type="Pfam" id="PF14629">
    <property type="entry name" value="ORC4_C"/>
    <property type="match status" value="1"/>
</dbReference>
<dbReference type="SUPFAM" id="SSF52540">
    <property type="entry name" value="P-loop containing nucleoside triphosphate hydrolases"/>
    <property type="match status" value="1"/>
</dbReference>
<evidence type="ECO:0000313" key="10">
    <source>
        <dbReference type="EMBL" id="LAA08304.1"/>
    </source>
</evidence>
<dbReference type="GO" id="GO:0016887">
    <property type="term" value="F:ATP hydrolysis activity"/>
    <property type="evidence" value="ECO:0007669"/>
    <property type="project" value="InterPro"/>
</dbReference>
<organism evidence="10">
    <name type="scientific">Parasteatoda tepidariorum</name>
    <name type="common">Common house spider</name>
    <name type="synonym">Achaearanea tepidariorum</name>
    <dbReference type="NCBI Taxonomy" id="114398"/>
    <lineage>
        <taxon>Eukaryota</taxon>
        <taxon>Metazoa</taxon>
        <taxon>Ecdysozoa</taxon>
        <taxon>Arthropoda</taxon>
        <taxon>Chelicerata</taxon>
        <taxon>Arachnida</taxon>
        <taxon>Araneae</taxon>
        <taxon>Araneomorphae</taxon>
        <taxon>Entelegynae</taxon>
        <taxon>Araneoidea</taxon>
        <taxon>Theridiidae</taxon>
        <taxon>Parasteatoda</taxon>
    </lineage>
</organism>
<dbReference type="PIRSF" id="PIRSF007858">
    <property type="entry name" value="ORC4"/>
    <property type="match status" value="1"/>
</dbReference>
<keyword evidence="4 7" id="KW-0235">DNA replication</keyword>
<comment type="similarity">
    <text evidence="2 7">Belongs to the ORC4 family.</text>
</comment>
<evidence type="ECO:0000256" key="5">
    <source>
        <dbReference type="ARBA" id="ARBA00023125"/>
    </source>
</evidence>
<evidence type="ECO:0000256" key="2">
    <source>
        <dbReference type="ARBA" id="ARBA00005334"/>
    </source>
</evidence>
<dbReference type="EMBL" id="IAAA01020819">
    <property type="protein sequence ID" value="LAA08303.1"/>
    <property type="molecule type" value="mRNA"/>
</dbReference>
<dbReference type="EMBL" id="IAAA01020820">
    <property type="protein sequence ID" value="LAA08304.1"/>
    <property type="molecule type" value="mRNA"/>
</dbReference>
<evidence type="ECO:0000256" key="3">
    <source>
        <dbReference type="ARBA" id="ARBA00019083"/>
    </source>
</evidence>
<dbReference type="PANTHER" id="PTHR12087:SF0">
    <property type="entry name" value="ORIGIN RECOGNITION COMPLEX SUBUNIT 4"/>
    <property type="match status" value="1"/>
</dbReference>
<protein>
    <recommendedName>
        <fullName evidence="3 7">Origin recognition complex subunit 4</fullName>
    </recommendedName>
</protein>
<dbReference type="PANTHER" id="PTHR12087">
    <property type="entry name" value="ORIGIN RECOGNITION COMPLEX SUBUNIT 4"/>
    <property type="match status" value="1"/>
</dbReference>
<evidence type="ECO:0000259" key="9">
    <source>
        <dbReference type="Pfam" id="PF14629"/>
    </source>
</evidence>
<dbReference type="GO" id="GO:0005664">
    <property type="term" value="C:nuclear origin of replication recognition complex"/>
    <property type="evidence" value="ECO:0007669"/>
    <property type="project" value="TreeGrafter"/>
</dbReference>
<dbReference type="InterPro" id="IPR032705">
    <property type="entry name" value="ORC4_C"/>
</dbReference>
<dbReference type="InterPro" id="IPR016527">
    <property type="entry name" value="ORC4"/>
</dbReference>
<keyword evidence="5 7" id="KW-0238">DNA-binding</keyword>
<accession>A0A2L2YJI2</accession>
<feature type="domain" description="ATPase AAA-type core" evidence="8">
    <location>
        <begin position="53"/>
        <end position="199"/>
    </location>
</feature>
<dbReference type="InterPro" id="IPR027417">
    <property type="entry name" value="P-loop_NTPase"/>
</dbReference>
<evidence type="ECO:0000259" key="8">
    <source>
        <dbReference type="Pfam" id="PF00004"/>
    </source>
</evidence>
<name>A0A2L2YJI2_PARTP</name>